<sequence>MLLRIALRNLGANRLRLALTVLAVTLGASIVAGTLIFTATINTAVTDLFSQSGKGTDAVVRPKRALDADSAQSLDQSGTKPLPASLLTTVNGVEGVAKAHGSILGYAAVLHDGKLLGSTQVGQDWTDDPDFSIMHLTAGRAPTGATEVVTDAGTAKKAGFHVGDRVKVATRHPIETFTLVGTFDFGSTPPIGDTSYAAFAPGTAQRLLSERPGSYDEIAVHARDGVSQQQVRDAIAKAMPSGIEVITGRKAIDEQVNQAKDLITVLRSFLLAFAVVAVFVGSFIIFNTFSMLVAQRTRDLALLRAVGASRSQVKRSVLGEAAGVGFFGATLGIGLGCALAVGLRLLFRLFGLHLPEAPLSVPASAVLASYAVGIAGTVCASYLPAHRAATTPPVAAMREDFGAGDRSLRTRTAGGAAAALLGAAMEVGGLLVDGRTALFLAGGGAIGIMLGVTLLMPAVNRPLTTALGWPLARFGGVVGRLSRRNAQTNPRRTAATASALMIGLALVGLVSVIAASTVSSVTASLDAGVRADYEITSQGSMPFGRDVGDAVARASGVRKVVESRTARVRLGGETQSVTAADPQALAQLYRLRTEDGSATLGTDELLVDRSTAKDKGWHVGSTVPGQYEDGDTARFRIAGIYTDVKSLTATVPKLILSATGYRAHQQSDLIDRIDVITAHGADSAQDRHSLETALADWPNLRVQDRGELKKQAAGNATMLLPLILILLALSVVIAMLGIVNTLALSVIERTREIGLLRAVGMQRRQLRRMIRYESVVISVFGTVLGLGVGVVCGLALQRAMAGDGVEVLTVPFGQIGAYLLGGAFVGVVAAIWPARRAARMEVLRAIGGR</sequence>
<keyword evidence="4 7" id="KW-1133">Transmembrane helix</keyword>
<evidence type="ECO:0000256" key="4">
    <source>
        <dbReference type="ARBA" id="ARBA00022989"/>
    </source>
</evidence>
<feature type="transmembrane region" description="Helical" evidence="7">
    <location>
        <begin position="413"/>
        <end position="432"/>
    </location>
</feature>
<dbReference type="PANTHER" id="PTHR30572:SF4">
    <property type="entry name" value="ABC TRANSPORTER PERMEASE YTRF"/>
    <property type="match status" value="1"/>
</dbReference>
<keyword evidence="2" id="KW-1003">Cell membrane</keyword>
<dbReference type="EMBL" id="CP071839">
    <property type="protein sequence ID" value="QTD96676.1"/>
    <property type="molecule type" value="Genomic_DNA"/>
</dbReference>
<gene>
    <name evidence="10" type="primary">ytrF1</name>
    <name evidence="10" type="ORF">S1361_04900</name>
</gene>
<dbReference type="Pfam" id="PF12704">
    <property type="entry name" value="MacB_PCD"/>
    <property type="match status" value="2"/>
</dbReference>
<dbReference type="InterPro" id="IPR050250">
    <property type="entry name" value="Macrolide_Exporter_MacB"/>
</dbReference>
<dbReference type="Pfam" id="PF02687">
    <property type="entry name" value="FtsX"/>
    <property type="match status" value="2"/>
</dbReference>
<dbReference type="RefSeq" id="WP_208030613.1">
    <property type="nucleotide sequence ID" value="NZ_CP071839.1"/>
</dbReference>
<reference evidence="10 11" key="1">
    <citation type="submission" date="2021-03" db="EMBL/GenBank/DDBJ databases">
        <title>Complete genome sequence of Streptomyces cyanogenus S136, producer of anticancer angucycline landomycin A.</title>
        <authorList>
            <person name="Hrab P."/>
            <person name="Ruckert C."/>
            <person name="Busche T."/>
            <person name="Ostash I."/>
            <person name="Kalinowski J."/>
            <person name="Fedorenko V."/>
            <person name="Yushchuk O."/>
            <person name="Ostash B."/>
        </authorList>
    </citation>
    <scope>NUCLEOTIDE SEQUENCE [LARGE SCALE GENOMIC DNA]</scope>
    <source>
        <strain evidence="10 11">S136</strain>
    </source>
</reference>
<name>A0ABX7TMJ3_STRCY</name>
<evidence type="ECO:0000313" key="10">
    <source>
        <dbReference type="EMBL" id="QTD96676.1"/>
    </source>
</evidence>
<evidence type="ECO:0000259" key="9">
    <source>
        <dbReference type="Pfam" id="PF12704"/>
    </source>
</evidence>
<evidence type="ECO:0000256" key="7">
    <source>
        <dbReference type="SAM" id="Phobius"/>
    </source>
</evidence>
<dbReference type="PANTHER" id="PTHR30572">
    <property type="entry name" value="MEMBRANE COMPONENT OF TRANSPORTER-RELATED"/>
    <property type="match status" value="1"/>
</dbReference>
<comment type="subcellular location">
    <subcellularLocation>
        <location evidence="1">Cell membrane</location>
        <topology evidence="1">Multi-pass membrane protein</topology>
    </subcellularLocation>
</comment>
<feature type="transmembrane region" description="Helical" evidence="7">
    <location>
        <begin position="324"/>
        <end position="347"/>
    </location>
</feature>
<protein>
    <submittedName>
        <fullName evidence="10">ABC transporter permease YtrF</fullName>
    </submittedName>
</protein>
<dbReference type="InterPro" id="IPR025857">
    <property type="entry name" value="MacB_PCD"/>
</dbReference>
<proteinExistence type="inferred from homology"/>
<accession>A0ABX7TMJ3</accession>
<evidence type="ECO:0000256" key="2">
    <source>
        <dbReference type="ARBA" id="ARBA00022475"/>
    </source>
</evidence>
<feature type="domain" description="MacB-like periplasmic core" evidence="9">
    <location>
        <begin position="18"/>
        <end position="237"/>
    </location>
</feature>
<evidence type="ECO:0000256" key="1">
    <source>
        <dbReference type="ARBA" id="ARBA00004651"/>
    </source>
</evidence>
<feature type="transmembrane region" description="Helical" evidence="7">
    <location>
        <begin position="438"/>
        <end position="459"/>
    </location>
</feature>
<comment type="similarity">
    <text evidence="6">Belongs to the ABC-4 integral membrane protein family.</text>
</comment>
<evidence type="ECO:0000259" key="8">
    <source>
        <dbReference type="Pfam" id="PF02687"/>
    </source>
</evidence>
<feature type="transmembrane region" description="Helical" evidence="7">
    <location>
        <begin position="269"/>
        <end position="294"/>
    </location>
</feature>
<evidence type="ECO:0000256" key="5">
    <source>
        <dbReference type="ARBA" id="ARBA00023136"/>
    </source>
</evidence>
<organism evidence="10 11">
    <name type="scientific">Streptomyces cyanogenus</name>
    <dbReference type="NCBI Taxonomy" id="80860"/>
    <lineage>
        <taxon>Bacteria</taxon>
        <taxon>Bacillati</taxon>
        <taxon>Actinomycetota</taxon>
        <taxon>Actinomycetes</taxon>
        <taxon>Kitasatosporales</taxon>
        <taxon>Streptomycetaceae</taxon>
        <taxon>Streptomyces</taxon>
    </lineage>
</organism>
<feature type="domain" description="ABC3 transporter permease C-terminal" evidence="8">
    <location>
        <begin position="272"/>
        <end position="393"/>
    </location>
</feature>
<evidence type="ECO:0000313" key="11">
    <source>
        <dbReference type="Proteomes" id="UP000663908"/>
    </source>
</evidence>
<evidence type="ECO:0000256" key="3">
    <source>
        <dbReference type="ARBA" id="ARBA00022692"/>
    </source>
</evidence>
<keyword evidence="3 7" id="KW-0812">Transmembrane</keyword>
<feature type="domain" description="MacB-like periplasmic core" evidence="9">
    <location>
        <begin position="493"/>
        <end position="691"/>
    </location>
</feature>
<feature type="transmembrane region" description="Helical" evidence="7">
    <location>
        <begin position="816"/>
        <end position="834"/>
    </location>
</feature>
<feature type="transmembrane region" description="Helical" evidence="7">
    <location>
        <begin position="718"/>
        <end position="747"/>
    </location>
</feature>
<dbReference type="InterPro" id="IPR003838">
    <property type="entry name" value="ABC3_permease_C"/>
</dbReference>
<evidence type="ECO:0000256" key="6">
    <source>
        <dbReference type="ARBA" id="ARBA00038076"/>
    </source>
</evidence>
<feature type="transmembrane region" description="Helical" evidence="7">
    <location>
        <begin position="493"/>
        <end position="515"/>
    </location>
</feature>
<feature type="domain" description="ABC3 transporter permease C-terminal" evidence="8">
    <location>
        <begin position="725"/>
        <end position="841"/>
    </location>
</feature>
<feature type="transmembrane region" description="Helical" evidence="7">
    <location>
        <begin position="772"/>
        <end position="796"/>
    </location>
</feature>
<keyword evidence="5 7" id="KW-0472">Membrane</keyword>
<keyword evidence="11" id="KW-1185">Reference proteome</keyword>
<dbReference type="Proteomes" id="UP000663908">
    <property type="component" value="Chromosome"/>
</dbReference>
<feature type="transmembrane region" description="Helical" evidence="7">
    <location>
        <begin position="359"/>
        <end position="383"/>
    </location>
</feature>